<evidence type="ECO:0000256" key="10">
    <source>
        <dbReference type="ARBA" id="ARBA00022723"/>
    </source>
</evidence>
<evidence type="ECO:0000256" key="2">
    <source>
        <dbReference type="ARBA" id="ARBA00007544"/>
    </source>
</evidence>
<keyword evidence="9 14" id="KW-0819">tRNA processing</keyword>
<evidence type="ECO:0000256" key="11">
    <source>
        <dbReference type="ARBA" id="ARBA00023004"/>
    </source>
</evidence>
<feature type="active site" description="S-methylcysteine intermediate" evidence="14">
    <location>
        <position position="389"/>
    </location>
</feature>
<comment type="caution">
    <text evidence="17">The sequence shown here is derived from an EMBL/GenBank/DDBJ whole genome shotgun (WGS) entry which is preliminary data.</text>
</comment>
<evidence type="ECO:0000256" key="15">
    <source>
        <dbReference type="SAM" id="MobiDB-lite"/>
    </source>
</evidence>
<feature type="binding site" evidence="14">
    <location>
        <position position="158"/>
    </location>
    <ligand>
        <name>[4Fe-4S] cluster</name>
        <dbReference type="ChEBI" id="CHEBI:49883"/>
        <note>4Fe-4S-S-AdoMet</note>
    </ligand>
</feature>
<evidence type="ECO:0000256" key="1">
    <source>
        <dbReference type="ARBA" id="ARBA00004496"/>
    </source>
</evidence>
<evidence type="ECO:0000313" key="17">
    <source>
        <dbReference type="EMBL" id="GEN59245.1"/>
    </source>
</evidence>
<comment type="similarity">
    <text evidence="2 14">Belongs to the radical SAM superfamily. RlmN family.</text>
</comment>
<evidence type="ECO:0000313" key="18">
    <source>
        <dbReference type="Proteomes" id="UP000321635"/>
    </source>
</evidence>
<feature type="region of interest" description="Disordered" evidence="15">
    <location>
        <begin position="1"/>
        <end position="20"/>
    </location>
</feature>
<dbReference type="CDD" id="cd01335">
    <property type="entry name" value="Radical_SAM"/>
    <property type="match status" value="1"/>
</dbReference>
<feature type="binding site" evidence="14">
    <location>
        <position position="346"/>
    </location>
    <ligand>
        <name>S-adenosyl-L-methionine</name>
        <dbReference type="ChEBI" id="CHEBI:59789"/>
    </ligand>
</feature>
<comment type="miscellaneous">
    <text evidence="14">Reaction proceeds by a ping-pong mechanism involving intermediate methylation of a conserved cysteine residue.</text>
</comment>
<comment type="catalytic activity">
    <reaction evidence="14">
        <text>adenosine(37) in tRNA + 2 reduced [2Fe-2S]-[ferredoxin] + 2 S-adenosyl-L-methionine = 2-methyladenosine(37) in tRNA + 5'-deoxyadenosine + L-methionine + 2 oxidized [2Fe-2S]-[ferredoxin] + S-adenosyl-L-homocysteine</text>
        <dbReference type="Rhea" id="RHEA:43332"/>
        <dbReference type="Rhea" id="RHEA-COMP:10000"/>
        <dbReference type="Rhea" id="RHEA-COMP:10001"/>
        <dbReference type="Rhea" id="RHEA-COMP:10162"/>
        <dbReference type="Rhea" id="RHEA-COMP:10485"/>
        <dbReference type="ChEBI" id="CHEBI:17319"/>
        <dbReference type="ChEBI" id="CHEBI:33737"/>
        <dbReference type="ChEBI" id="CHEBI:33738"/>
        <dbReference type="ChEBI" id="CHEBI:57844"/>
        <dbReference type="ChEBI" id="CHEBI:57856"/>
        <dbReference type="ChEBI" id="CHEBI:59789"/>
        <dbReference type="ChEBI" id="CHEBI:74411"/>
        <dbReference type="ChEBI" id="CHEBI:74497"/>
        <dbReference type="EC" id="2.1.1.192"/>
    </reaction>
</comment>
<dbReference type="AlphaFoldDB" id="A0A511X8H4"/>
<dbReference type="GO" id="GO:0051539">
    <property type="term" value="F:4 iron, 4 sulfur cluster binding"/>
    <property type="evidence" value="ECO:0007669"/>
    <property type="project" value="UniProtKB-UniRule"/>
</dbReference>
<feature type="binding site" evidence="14">
    <location>
        <position position="165"/>
    </location>
    <ligand>
        <name>[4Fe-4S] cluster</name>
        <dbReference type="ChEBI" id="CHEBI:49883"/>
        <note>4Fe-4S-S-AdoMet</note>
    </ligand>
</feature>
<dbReference type="PROSITE" id="PS51918">
    <property type="entry name" value="RADICAL_SAM"/>
    <property type="match status" value="1"/>
</dbReference>
<keyword evidence="18" id="KW-1185">Reference proteome</keyword>
<dbReference type="GO" id="GO:0046872">
    <property type="term" value="F:metal ion binding"/>
    <property type="evidence" value="ECO:0007669"/>
    <property type="project" value="UniProtKB-KW"/>
</dbReference>
<dbReference type="EMBL" id="BJYF01000005">
    <property type="protein sequence ID" value="GEN59245.1"/>
    <property type="molecule type" value="Genomic_DNA"/>
</dbReference>
<evidence type="ECO:0000256" key="7">
    <source>
        <dbReference type="ARBA" id="ARBA00022679"/>
    </source>
</evidence>
<dbReference type="InterPro" id="IPR013785">
    <property type="entry name" value="Aldolase_TIM"/>
</dbReference>
<keyword evidence="8 14" id="KW-0949">S-adenosyl-L-methionine</keyword>
<dbReference type="OrthoDB" id="9793973at2"/>
<feature type="binding site" evidence="14">
    <location>
        <position position="247"/>
    </location>
    <ligand>
        <name>S-adenosyl-L-methionine</name>
        <dbReference type="ChEBI" id="CHEBI:59789"/>
    </ligand>
</feature>
<feature type="binding site" evidence="14">
    <location>
        <position position="162"/>
    </location>
    <ligand>
        <name>[4Fe-4S] cluster</name>
        <dbReference type="ChEBI" id="CHEBI:49883"/>
        <note>4Fe-4S-S-AdoMet</note>
    </ligand>
</feature>
<dbReference type="Gene3D" id="3.20.20.70">
    <property type="entry name" value="Aldolase class I"/>
    <property type="match status" value="1"/>
</dbReference>
<dbReference type="RefSeq" id="WP_051292156.1">
    <property type="nucleotide sequence ID" value="NZ_AUBI01000005.1"/>
</dbReference>
<dbReference type="GO" id="GO:0070475">
    <property type="term" value="P:rRNA base methylation"/>
    <property type="evidence" value="ECO:0007669"/>
    <property type="project" value="UniProtKB-UniRule"/>
</dbReference>
<accession>A0A511X8H4</accession>
<evidence type="ECO:0000256" key="12">
    <source>
        <dbReference type="ARBA" id="ARBA00023014"/>
    </source>
</evidence>
<evidence type="ECO:0000256" key="3">
    <source>
        <dbReference type="ARBA" id="ARBA00022485"/>
    </source>
</evidence>
<dbReference type="Proteomes" id="UP000321635">
    <property type="component" value="Unassembled WGS sequence"/>
</dbReference>
<dbReference type="EC" id="2.1.1.192" evidence="14"/>
<dbReference type="PIRSF" id="PIRSF006004">
    <property type="entry name" value="CHP00048"/>
    <property type="match status" value="1"/>
</dbReference>
<dbReference type="GO" id="GO:0005737">
    <property type="term" value="C:cytoplasm"/>
    <property type="evidence" value="ECO:0007669"/>
    <property type="project" value="UniProtKB-SubCell"/>
</dbReference>
<dbReference type="InterPro" id="IPR007197">
    <property type="entry name" value="rSAM"/>
</dbReference>
<dbReference type="GO" id="GO:0002935">
    <property type="term" value="F:tRNA (adenine(37)-C2)-methyltransferase activity"/>
    <property type="evidence" value="ECO:0007669"/>
    <property type="project" value="UniProtKB-UniRule"/>
</dbReference>
<comment type="caution">
    <text evidence="14">Lacks conserved residue(s) required for the propagation of feature annotation.</text>
</comment>
<dbReference type="GO" id="GO:0030488">
    <property type="term" value="P:tRNA methylation"/>
    <property type="evidence" value="ECO:0007669"/>
    <property type="project" value="UniProtKB-UniRule"/>
</dbReference>
<organism evidence="17 18">
    <name type="scientific">Acetobacter nitrogenifigens DSM 23921 = NBRC 105050</name>
    <dbReference type="NCBI Taxonomy" id="1120919"/>
    <lineage>
        <taxon>Bacteria</taxon>
        <taxon>Pseudomonadati</taxon>
        <taxon>Pseudomonadota</taxon>
        <taxon>Alphaproteobacteria</taxon>
        <taxon>Acetobacterales</taxon>
        <taxon>Acetobacteraceae</taxon>
        <taxon>Acetobacter</taxon>
    </lineage>
</organism>
<evidence type="ECO:0000256" key="14">
    <source>
        <dbReference type="HAMAP-Rule" id="MF_01849"/>
    </source>
</evidence>
<comment type="cofactor">
    <cofactor evidence="14">
        <name>[4Fe-4S] cluster</name>
        <dbReference type="ChEBI" id="CHEBI:49883"/>
    </cofactor>
    <text evidence="14">Binds 1 [4Fe-4S] cluster. The cluster is coordinated with 3 cysteines and an exchangeable S-adenosyl-L-methionine.</text>
</comment>
<evidence type="ECO:0000256" key="5">
    <source>
        <dbReference type="ARBA" id="ARBA00022552"/>
    </source>
</evidence>
<keyword evidence="5 14" id="KW-0698">rRNA processing</keyword>
<dbReference type="SFLD" id="SFLDF00275">
    <property type="entry name" value="adenosine_C2_methyltransferase"/>
    <property type="match status" value="1"/>
</dbReference>
<gene>
    <name evidence="14 17" type="primary">rlmN</name>
    <name evidence="17" type="ORF">ANI02nite_11290</name>
</gene>
<evidence type="ECO:0000256" key="4">
    <source>
        <dbReference type="ARBA" id="ARBA00022490"/>
    </source>
</evidence>
<comment type="subcellular location">
    <subcellularLocation>
        <location evidence="1 14">Cytoplasm</location>
    </subcellularLocation>
</comment>
<dbReference type="SFLD" id="SFLDS00029">
    <property type="entry name" value="Radical_SAM"/>
    <property type="match status" value="1"/>
</dbReference>
<dbReference type="HAMAP" id="MF_01849">
    <property type="entry name" value="RNA_methyltr_RlmN"/>
    <property type="match status" value="1"/>
</dbReference>
<dbReference type="FunFam" id="3.20.20.70:FF:000014">
    <property type="entry name" value="Probable dual-specificity RNA methyltransferase RlmN"/>
    <property type="match status" value="1"/>
</dbReference>
<dbReference type="InterPro" id="IPR027492">
    <property type="entry name" value="RNA_MTrfase_RlmN"/>
</dbReference>
<dbReference type="STRING" id="1120919.GCA_000429165_01891"/>
<evidence type="ECO:0000259" key="16">
    <source>
        <dbReference type="PROSITE" id="PS51918"/>
    </source>
</evidence>
<keyword evidence="13 14" id="KW-1015">Disulfide bond</keyword>
<dbReference type="Pfam" id="PF21016">
    <property type="entry name" value="RlmN_N"/>
    <property type="match status" value="1"/>
</dbReference>
<dbReference type="InterPro" id="IPR048641">
    <property type="entry name" value="RlmN_N"/>
</dbReference>
<feature type="active site" description="Proton acceptor" evidence="14">
    <location>
        <position position="136"/>
    </location>
</feature>
<reference evidence="17 18" key="1">
    <citation type="submission" date="2019-07" db="EMBL/GenBank/DDBJ databases">
        <title>Whole genome shotgun sequence of Acetobacter nitrogenifigens NBRC 105050.</title>
        <authorList>
            <person name="Hosoyama A."/>
            <person name="Uohara A."/>
            <person name="Ohji S."/>
            <person name="Ichikawa N."/>
        </authorList>
    </citation>
    <scope>NUCLEOTIDE SEQUENCE [LARGE SCALE GENOMIC DNA]</scope>
    <source>
        <strain evidence="17 18">NBRC 105050</strain>
    </source>
</reference>
<sequence length="408" mass="45154">MSLHESPVVSHQPSDSAPADLDAADRARILAKAALFSPPPAQLADGRRDLVGMSREEITAELAEIGEKPFRTKQLWHWIYHQGVTDFTKMSSIAKPLQQKLAERFIVGRPAAATVQTSTDETRKFLFRFRDGQEAETVYIPDRREDRGAVCISSQVGCTLSCTFCHTGTQKLVRNLGAAEIVGQFMAARDSYNEWPSPKGETPRLLSTIVLMGMGEPLYNYENVAKAMRIVMDGEGIALSRRRITLSTSGVVPLMDRCGEELGINLAVSLHAVRDDLRDQIVPLNRKYPIAEVLAACRRYPSASNARRITFEYIMLRGINDSEADARELVRLIGGLPAKVNLIPFNPWPGSDYKPSTREQQAKFAQIVMDAGFASPIRTPRGRDILAACGQLKTESERRRASAPVSAE</sequence>
<evidence type="ECO:0000256" key="6">
    <source>
        <dbReference type="ARBA" id="ARBA00022603"/>
    </source>
</evidence>
<dbReference type="InterPro" id="IPR040072">
    <property type="entry name" value="Methyltransferase_A"/>
</dbReference>
<dbReference type="NCBIfam" id="TIGR00048">
    <property type="entry name" value="rRNA_mod_RlmN"/>
    <property type="match status" value="1"/>
</dbReference>
<keyword evidence="3 14" id="KW-0004">4Fe-4S</keyword>
<protein>
    <recommendedName>
        <fullName evidence="14">Dual-specificity RNA methyltransferase RlmN</fullName>
        <ecNumber evidence="14">2.1.1.192</ecNumber>
    </recommendedName>
    <alternativeName>
        <fullName evidence="14">23S rRNA (adenine(2503)-C(2))-methyltransferase</fullName>
    </alternativeName>
    <alternativeName>
        <fullName evidence="14">23S rRNA m2A2503 methyltransferase</fullName>
    </alternativeName>
    <alternativeName>
        <fullName evidence="14">Ribosomal RNA large subunit methyltransferase N</fullName>
    </alternativeName>
    <alternativeName>
        <fullName evidence="14">tRNA (adenine(37)-C(2))-methyltransferase</fullName>
    </alternativeName>
    <alternativeName>
        <fullName evidence="14">tRNA m2A37 methyltransferase</fullName>
    </alternativeName>
</protein>
<feature type="binding site" evidence="14">
    <location>
        <begin position="215"/>
        <end position="216"/>
    </location>
    <ligand>
        <name>S-adenosyl-L-methionine</name>
        <dbReference type="ChEBI" id="CHEBI:59789"/>
    </ligand>
</feature>
<keyword evidence="4 14" id="KW-0963">Cytoplasm</keyword>
<dbReference type="GO" id="GO:0000049">
    <property type="term" value="F:tRNA binding"/>
    <property type="evidence" value="ECO:0007669"/>
    <property type="project" value="UniProtKB-UniRule"/>
</dbReference>
<feature type="domain" description="Radical SAM core" evidence="16">
    <location>
        <begin position="144"/>
        <end position="378"/>
    </location>
</feature>
<keyword evidence="10 14" id="KW-0479">Metal-binding</keyword>
<keyword evidence="7 14" id="KW-0808">Transferase</keyword>
<dbReference type="InterPro" id="IPR004383">
    <property type="entry name" value="rRNA_lsu_MTrfase_RlmN/Cfr"/>
</dbReference>
<dbReference type="InterPro" id="IPR058240">
    <property type="entry name" value="rSAM_sf"/>
</dbReference>
<dbReference type="PANTHER" id="PTHR30544:SF5">
    <property type="entry name" value="RADICAL SAM CORE DOMAIN-CONTAINING PROTEIN"/>
    <property type="match status" value="1"/>
</dbReference>
<comment type="catalytic activity">
    <reaction evidence="14">
        <text>adenosine(2503) in 23S rRNA + 2 reduced [2Fe-2S]-[ferredoxin] + 2 S-adenosyl-L-methionine = 2-methyladenosine(2503) in 23S rRNA + 5'-deoxyadenosine + L-methionine + 2 oxidized [2Fe-2S]-[ferredoxin] + S-adenosyl-L-homocysteine</text>
        <dbReference type="Rhea" id="RHEA:42916"/>
        <dbReference type="Rhea" id="RHEA-COMP:10000"/>
        <dbReference type="Rhea" id="RHEA-COMP:10001"/>
        <dbReference type="Rhea" id="RHEA-COMP:10152"/>
        <dbReference type="Rhea" id="RHEA-COMP:10282"/>
        <dbReference type="ChEBI" id="CHEBI:17319"/>
        <dbReference type="ChEBI" id="CHEBI:33737"/>
        <dbReference type="ChEBI" id="CHEBI:33738"/>
        <dbReference type="ChEBI" id="CHEBI:57844"/>
        <dbReference type="ChEBI" id="CHEBI:57856"/>
        <dbReference type="ChEBI" id="CHEBI:59789"/>
        <dbReference type="ChEBI" id="CHEBI:74411"/>
        <dbReference type="ChEBI" id="CHEBI:74497"/>
        <dbReference type="EC" id="2.1.1.192"/>
    </reaction>
</comment>
<feature type="binding site" evidence="14">
    <location>
        <begin position="269"/>
        <end position="271"/>
    </location>
    <ligand>
        <name>S-adenosyl-L-methionine</name>
        <dbReference type="ChEBI" id="CHEBI:59789"/>
    </ligand>
</feature>
<evidence type="ECO:0000256" key="8">
    <source>
        <dbReference type="ARBA" id="ARBA00022691"/>
    </source>
</evidence>
<evidence type="ECO:0000256" key="13">
    <source>
        <dbReference type="ARBA" id="ARBA00023157"/>
    </source>
</evidence>
<dbReference type="GO" id="GO:0019843">
    <property type="term" value="F:rRNA binding"/>
    <property type="evidence" value="ECO:0007669"/>
    <property type="project" value="UniProtKB-UniRule"/>
</dbReference>
<dbReference type="Pfam" id="PF04055">
    <property type="entry name" value="Radical_SAM"/>
    <property type="match status" value="1"/>
</dbReference>
<keyword evidence="12 14" id="KW-0411">Iron-sulfur</keyword>
<dbReference type="GO" id="GO:0070040">
    <property type="term" value="F:rRNA (adenine(2503)-C2-)-methyltransferase activity"/>
    <property type="evidence" value="ECO:0007669"/>
    <property type="project" value="UniProtKB-UniRule"/>
</dbReference>
<dbReference type="Gene3D" id="1.10.150.530">
    <property type="match status" value="1"/>
</dbReference>
<dbReference type="SUPFAM" id="SSF102114">
    <property type="entry name" value="Radical SAM enzymes"/>
    <property type="match status" value="1"/>
</dbReference>
<evidence type="ECO:0000256" key="9">
    <source>
        <dbReference type="ARBA" id="ARBA00022694"/>
    </source>
</evidence>
<keyword evidence="6 14" id="KW-0489">Methyltransferase</keyword>
<comment type="function">
    <text evidence="14">Specifically methylates position 2 of adenine 2503 in 23S rRNA and position 2 of adenine 37 in tRNAs. m2A2503 modification seems to play a crucial role in the proofreading step occurring at the peptidyl transferase center and thus would serve to optimize ribosomal fidelity.</text>
</comment>
<dbReference type="SFLD" id="SFLDG01062">
    <property type="entry name" value="methyltransferase_(Class_A)"/>
    <property type="match status" value="1"/>
</dbReference>
<proteinExistence type="inferred from homology"/>
<name>A0A511X8H4_9PROT</name>
<dbReference type="PANTHER" id="PTHR30544">
    <property type="entry name" value="23S RRNA METHYLTRANSFERASE"/>
    <property type="match status" value="1"/>
</dbReference>
<keyword evidence="11 14" id="KW-0408">Iron</keyword>